<dbReference type="Proteomes" id="UP000198841">
    <property type="component" value="Unassembled WGS sequence"/>
</dbReference>
<reference evidence="1 2" key="1">
    <citation type="submission" date="2016-10" db="EMBL/GenBank/DDBJ databases">
        <authorList>
            <person name="Varghese N."/>
            <person name="Submissions S."/>
        </authorList>
    </citation>
    <scope>NUCLEOTIDE SEQUENCE [LARGE SCALE GENOMIC DNA]</scope>
    <source>
        <strain evidence="1 2">YR512</strain>
    </source>
</reference>
<name>A0A1I3QVK7_9GAMM</name>
<sequence length="83" mass="9811">MSNEERVNELEETVNQLQIEVAALRELMIKQVAVNNITFKGKYDEVIIQLAKEYEERGLEDERNSQMHEALRQYIKYQLPAVE</sequence>
<organism evidence="1 2">
    <name type="scientific">Candidatus Pantoea symbiotica</name>
    <dbReference type="NCBI Taxonomy" id="1884370"/>
    <lineage>
        <taxon>Bacteria</taxon>
        <taxon>Pseudomonadati</taxon>
        <taxon>Pseudomonadota</taxon>
        <taxon>Gammaproteobacteria</taxon>
        <taxon>Enterobacterales</taxon>
        <taxon>Erwiniaceae</taxon>
        <taxon>Pantoea</taxon>
    </lineage>
</organism>
<proteinExistence type="predicted"/>
<dbReference type="EMBL" id="FOSD01000001">
    <property type="protein sequence ID" value="SFJ37780.1"/>
    <property type="molecule type" value="Genomic_DNA"/>
</dbReference>
<dbReference type="RefSeq" id="WP_008102814.1">
    <property type="nucleotide sequence ID" value="NZ_FOSD01000001.1"/>
</dbReference>
<comment type="caution">
    <text evidence="1">The sequence shown here is derived from an EMBL/GenBank/DDBJ whole genome shotgun (WGS) entry which is preliminary data.</text>
</comment>
<evidence type="ECO:0000313" key="2">
    <source>
        <dbReference type="Proteomes" id="UP000198841"/>
    </source>
</evidence>
<accession>A0A1I3QVK7</accession>
<keyword evidence="2" id="KW-1185">Reference proteome</keyword>
<protein>
    <recommendedName>
        <fullName evidence="3">Adenosylhomocysteinase</fullName>
    </recommendedName>
</protein>
<evidence type="ECO:0000313" key="1">
    <source>
        <dbReference type="EMBL" id="SFJ37780.1"/>
    </source>
</evidence>
<evidence type="ECO:0008006" key="3">
    <source>
        <dbReference type="Google" id="ProtNLM"/>
    </source>
</evidence>
<gene>
    <name evidence="1" type="ORF">SAMN05518863_101285</name>
</gene>